<proteinExistence type="predicted"/>
<name>A0A5P8W761_9NOSO</name>
<dbReference type="EMBL" id="CP045226">
    <property type="protein sequence ID" value="QFS48568.1"/>
    <property type="molecule type" value="Genomic_DNA"/>
</dbReference>
<protein>
    <submittedName>
        <fullName evidence="1">Uncharacterized protein</fullName>
    </submittedName>
</protein>
<dbReference type="RefSeq" id="WP_118166656.1">
    <property type="nucleotide sequence ID" value="NZ_CP045226.1"/>
</dbReference>
<evidence type="ECO:0000313" key="2">
    <source>
        <dbReference type="Proteomes" id="UP000326678"/>
    </source>
</evidence>
<reference evidence="1 2" key="1">
    <citation type="submission" date="2019-10" db="EMBL/GenBank/DDBJ databases">
        <title>Genomic and transcriptomic insights into the perfect genentic adaptation of a filamentous nitrogen-fixing cyanobacterium to rice fields.</title>
        <authorList>
            <person name="Chen Z."/>
        </authorList>
    </citation>
    <scope>NUCLEOTIDE SEQUENCE [LARGE SCALE GENOMIC DNA]</scope>
    <source>
        <strain evidence="1">CCNUC1</strain>
    </source>
</reference>
<organism evidence="1 2">
    <name type="scientific">Nostoc sphaeroides CCNUC1</name>
    <dbReference type="NCBI Taxonomy" id="2653204"/>
    <lineage>
        <taxon>Bacteria</taxon>
        <taxon>Bacillati</taxon>
        <taxon>Cyanobacteriota</taxon>
        <taxon>Cyanophyceae</taxon>
        <taxon>Nostocales</taxon>
        <taxon>Nostocaceae</taxon>
        <taxon>Nostoc</taxon>
    </lineage>
</organism>
<gene>
    <name evidence="1" type="ORF">GXM_06062</name>
</gene>
<dbReference type="Proteomes" id="UP000326678">
    <property type="component" value="Chromosome Gxm1"/>
</dbReference>
<dbReference type="KEGG" id="nsh:GXM_06062"/>
<dbReference type="NCBIfam" id="NF047401">
    <property type="entry name" value="TA_anti_VapB15"/>
    <property type="match status" value="1"/>
</dbReference>
<accession>A0A5P8W761</accession>
<keyword evidence="2" id="KW-1185">Reference proteome</keyword>
<evidence type="ECO:0000313" key="1">
    <source>
        <dbReference type="EMBL" id="QFS48568.1"/>
    </source>
</evidence>
<dbReference type="AlphaFoldDB" id="A0A5P8W761"/>
<sequence>MLQNIYQLPLTFEQILSLVKQLSDSEKLLLSKELEKETLNKKLTQLLEIFQTDELSLEEITEEVEIVRSQIYARKQSSEDNHWFRR</sequence>